<gene>
    <name evidence="1" type="ORF">KUCAC02_001520</name>
</gene>
<name>A0ACB9XQV6_CHAAC</name>
<comment type="caution">
    <text evidence="1">The sequence shown here is derived from an EMBL/GenBank/DDBJ whole genome shotgun (WGS) entry which is preliminary data.</text>
</comment>
<dbReference type="EMBL" id="CM043787">
    <property type="protein sequence ID" value="KAI4829855.1"/>
    <property type="molecule type" value="Genomic_DNA"/>
</dbReference>
<sequence length="125" mass="13436">TPPICQAPPLEWLWPYPVSGAMQCEDREATTTGLHHYLHYAPLFCLDFPLTLHCGVSGYPGFSSTLTSDPCLGLDWVLELCWSAINTFGWRASSSTSGMGTSLPPLAHRLATKVQSGKALASGLA</sequence>
<proteinExistence type="predicted"/>
<accession>A0ACB9XQV6</accession>
<keyword evidence="2" id="KW-1185">Reference proteome</keyword>
<organism evidence="1 2">
    <name type="scientific">Chaenocephalus aceratus</name>
    <name type="common">Blackfin icefish</name>
    <name type="synonym">Chaenichthys aceratus</name>
    <dbReference type="NCBI Taxonomy" id="36190"/>
    <lineage>
        <taxon>Eukaryota</taxon>
        <taxon>Metazoa</taxon>
        <taxon>Chordata</taxon>
        <taxon>Craniata</taxon>
        <taxon>Vertebrata</taxon>
        <taxon>Euteleostomi</taxon>
        <taxon>Actinopterygii</taxon>
        <taxon>Neopterygii</taxon>
        <taxon>Teleostei</taxon>
        <taxon>Neoteleostei</taxon>
        <taxon>Acanthomorphata</taxon>
        <taxon>Eupercaria</taxon>
        <taxon>Perciformes</taxon>
        <taxon>Notothenioidei</taxon>
        <taxon>Channichthyidae</taxon>
        <taxon>Chaenocephalus</taxon>
    </lineage>
</organism>
<protein>
    <submittedName>
        <fullName evidence="1">Uncharacterized protein</fullName>
    </submittedName>
</protein>
<evidence type="ECO:0000313" key="2">
    <source>
        <dbReference type="Proteomes" id="UP001057452"/>
    </source>
</evidence>
<dbReference type="Proteomes" id="UP001057452">
    <property type="component" value="Chromosome 3"/>
</dbReference>
<reference evidence="1" key="1">
    <citation type="submission" date="2022-05" db="EMBL/GenBank/DDBJ databases">
        <title>Chromosome-level genome of Chaenocephalus aceratus.</title>
        <authorList>
            <person name="Park H."/>
        </authorList>
    </citation>
    <scope>NUCLEOTIDE SEQUENCE</scope>
    <source>
        <strain evidence="1">KU_202001</strain>
    </source>
</reference>
<evidence type="ECO:0000313" key="1">
    <source>
        <dbReference type="EMBL" id="KAI4829855.1"/>
    </source>
</evidence>
<feature type="non-terminal residue" evidence="1">
    <location>
        <position position="1"/>
    </location>
</feature>